<reference evidence="3" key="2">
    <citation type="submission" date="2013-12" db="EMBL/GenBank/DDBJ databases">
        <authorList>
            <person name="Yu Y."/>
            <person name="Lee S."/>
            <person name="de Baynast K."/>
            <person name="Wissotski M."/>
            <person name="Liu L."/>
            <person name="Talag J."/>
            <person name="Goicoechea J."/>
            <person name="Angelova A."/>
            <person name="Jetty R."/>
            <person name="Kudrna D."/>
            <person name="Golser W."/>
            <person name="Rivera L."/>
            <person name="Zhang J."/>
            <person name="Wing R."/>
        </authorList>
    </citation>
    <scope>NUCLEOTIDE SEQUENCE</scope>
</reference>
<dbReference type="EnsemblPlants" id="LPERR08G08250.1">
    <property type="protein sequence ID" value="LPERR08G08250.1"/>
    <property type="gene ID" value="LPERR08G08250"/>
</dbReference>
<keyword evidence="1" id="KW-0732">Signal</keyword>
<reference evidence="2 3" key="1">
    <citation type="submission" date="2012-08" db="EMBL/GenBank/DDBJ databases">
        <title>Oryza genome evolution.</title>
        <authorList>
            <person name="Wing R.A."/>
        </authorList>
    </citation>
    <scope>NUCLEOTIDE SEQUENCE</scope>
</reference>
<evidence type="ECO:0000256" key="1">
    <source>
        <dbReference type="SAM" id="SignalP"/>
    </source>
</evidence>
<dbReference type="Gramene" id="LPERR08G08250.1">
    <property type="protein sequence ID" value="LPERR08G08250.1"/>
    <property type="gene ID" value="LPERR08G08250"/>
</dbReference>
<feature type="signal peptide" evidence="1">
    <location>
        <begin position="1"/>
        <end position="33"/>
    </location>
</feature>
<proteinExistence type="predicted"/>
<dbReference type="HOGENOM" id="CLU_1362184_0_0_1"/>
<name>A0A0D9X6D6_9ORYZ</name>
<keyword evidence="3" id="KW-1185">Reference proteome</keyword>
<sequence length="201" mass="21634">MAFFHDGLAGEAREALYLLLWWSFPTALAPAQAEDLSRREKATKQPSITAVSGALAAVEDTIIMGFQPSQDPNANSARTPGQLAAGILIDLSSSSSSVYPSRRPLQSPLLRAAAGSSGLPSPPLRAAPVVYIRAAAAIIDLHRHGAADLRLRVVAISRFPSAPRPSAVLRLMPPRMRHPHPRSVAFLKRPPHSATFWLIMN</sequence>
<dbReference type="Proteomes" id="UP000032180">
    <property type="component" value="Chromosome 8"/>
</dbReference>
<dbReference type="AlphaFoldDB" id="A0A0D9X6D6"/>
<evidence type="ECO:0000313" key="3">
    <source>
        <dbReference type="Proteomes" id="UP000032180"/>
    </source>
</evidence>
<evidence type="ECO:0000313" key="2">
    <source>
        <dbReference type="EnsemblPlants" id="LPERR08G08250.1"/>
    </source>
</evidence>
<feature type="chain" id="PRO_5002349503" evidence="1">
    <location>
        <begin position="34"/>
        <end position="201"/>
    </location>
</feature>
<reference evidence="2" key="3">
    <citation type="submission" date="2015-04" db="UniProtKB">
        <authorList>
            <consortium name="EnsemblPlants"/>
        </authorList>
    </citation>
    <scope>IDENTIFICATION</scope>
</reference>
<protein>
    <submittedName>
        <fullName evidence="2">Uncharacterized protein</fullName>
    </submittedName>
</protein>
<organism evidence="2 3">
    <name type="scientific">Leersia perrieri</name>
    <dbReference type="NCBI Taxonomy" id="77586"/>
    <lineage>
        <taxon>Eukaryota</taxon>
        <taxon>Viridiplantae</taxon>
        <taxon>Streptophyta</taxon>
        <taxon>Embryophyta</taxon>
        <taxon>Tracheophyta</taxon>
        <taxon>Spermatophyta</taxon>
        <taxon>Magnoliopsida</taxon>
        <taxon>Liliopsida</taxon>
        <taxon>Poales</taxon>
        <taxon>Poaceae</taxon>
        <taxon>BOP clade</taxon>
        <taxon>Oryzoideae</taxon>
        <taxon>Oryzeae</taxon>
        <taxon>Oryzinae</taxon>
        <taxon>Leersia</taxon>
    </lineage>
</organism>
<accession>A0A0D9X6D6</accession>